<proteinExistence type="predicted"/>
<keyword evidence="3" id="KW-1185">Reference proteome</keyword>
<dbReference type="InterPro" id="IPR002575">
    <property type="entry name" value="Aminoglycoside_PTrfase"/>
</dbReference>
<evidence type="ECO:0000259" key="1">
    <source>
        <dbReference type="Pfam" id="PF01636"/>
    </source>
</evidence>
<dbReference type="VEuPathDB" id="FungiDB:BO80DRAFT_460557"/>
<dbReference type="RefSeq" id="XP_025580675.1">
    <property type="nucleotide sequence ID" value="XM_025722396.1"/>
</dbReference>
<gene>
    <name evidence="2" type="ORF">BO80DRAFT_460557</name>
</gene>
<dbReference type="EMBL" id="KZ824419">
    <property type="protein sequence ID" value="RAL06348.1"/>
    <property type="molecule type" value="Genomic_DNA"/>
</dbReference>
<dbReference type="Pfam" id="PF01636">
    <property type="entry name" value="APH"/>
    <property type="match status" value="1"/>
</dbReference>
<feature type="domain" description="Aminoglycoside phosphotransferase" evidence="1">
    <location>
        <begin position="197"/>
        <end position="386"/>
    </location>
</feature>
<evidence type="ECO:0000313" key="2">
    <source>
        <dbReference type="EMBL" id="RAL06348.1"/>
    </source>
</evidence>
<dbReference type="InterPro" id="IPR051678">
    <property type="entry name" value="AGP_Transferase"/>
</dbReference>
<dbReference type="PANTHER" id="PTHR21310">
    <property type="entry name" value="AMINOGLYCOSIDE PHOSPHOTRANSFERASE-RELATED-RELATED"/>
    <property type="match status" value="1"/>
</dbReference>
<dbReference type="Proteomes" id="UP000249402">
    <property type="component" value="Unassembled WGS sequence"/>
</dbReference>
<dbReference type="OrthoDB" id="3645574at2759"/>
<dbReference type="InterPro" id="IPR011009">
    <property type="entry name" value="Kinase-like_dom_sf"/>
</dbReference>
<dbReference type="PANTHER" id="PTHR21310:SF37">
    <property type="entry name" value="AMINOGLYCOSIDE PHOSPHOTRANSFERASE DOMAIN-CONTAINING PROTEIN"/>
    <property type="match status" value="1"/>
</dbReference>
<protein>
    <recommendedName>
        <fullName evidence="1">Aminoglycoside phosphotransferase domain-containing protein</fullName>
    </recommendedName>
</protein>
<organism evidence="2 3">
    <name type="scientific">Aspergillus ibericus CBS 121593</name>
    <dbReference type="NCBI Taxonomy" id="1448316"/>
    <lineage>
        <taxon>Eukaryota</taxon>
        <taxon>Fungi</taxon>
        <taxon>Dikarya</taxon>
        <taxon>Ascomycota</taxon>
        <taxon>Pezizomycotina</taxon>
        <taxon>Eurotiomycetes</taxon>
        <taxon>Eurotiomycetidae</taxon>
        <taxon>Eurotiales</taxon>
        <taxon>Aspergillaceae</taxon>
        <taxon>Aspergillus</taxon>
        <taxon>Aspergillus subgen. Circumdati</taxon>
    </lineage>
</organism>
<reference evidence="2 3" key="1">
    <citation type="submission" date="2018-02" db="EMBL/GenBank/DDBJ databases">
        <title>The genomes of Aspergillus section Nigri reveals drivers in fungal speciation.</title>
        <authorList>
            <consortium name="DOE Joint Genome Institute"/>
            <person name="Vesth T.C."/>
            <person name="Nybo J."/>
            <person name="Theobald S."/>
            <person name="Brandl J."/>
            <person name="Frisvad J.C."/>
            <person name="Nielsen K.F."/>
            <person name="Lyhne E.K."/>
            <person name="Kogle M.E."/>
            <person name="Kuo A."/>
            <person name="Riley R."/>
            <person name="Clum A."/>
            <person name="Nolan M."/>
            <person name="Lipzen A."/>
            <person name="Salamov A."/>
            <person name="Henrissat B."/>
            <person name="Wiebenga A."/>
            <person name="De vries R.P."/>
            <person name="Grigoriev I.V."/>
            <person name="Mortensen U.H."/>
            <person name="Andersen M.R."/>
            <person name="Baker S.E."/>
        </authorList>
    </citation>
    <scope>NUCLEOTIDE SEQUENCE [LARGE SCALE GENOMIC DNA]</scope>
    <source>
        <strain evidence="2 3">CBS 121593</strain>
    </source>
</reference>
<name>A0A395HHA5_9EURO</name>
<evidence type="ECO:0000313" key="3">
    <source>
        <dbReference type="Proteomes" id="UP000249402"/>
    </source>
</evidence>
<accession>A0A395HHA5</accession>
<sequence length="559" mass="64808">MPKARPLLRGEITYSTAKTEEVNVLHRLRYPDQRDEFFAYILEKRNWIEAVVAHHLNLESPNQCRMADFGNWQHGSFNLCVPVNVNTWKQKQQPGNCVLFRLPLPYRVGDAFRPGNGDEKIRCEAGTYAWLEQNCPDIPIPRLYGFATSTGETFTRLQNLPFLTRCFEYIRRKLLAVLGKPTPTQYVRHQPPSSISSDQIMGSGYLLIEYIEEEQGEMLSNSWPEKHMEARLRMNLFRSLSRILLSITRIRLSKIGSFVIDRSGFLRLANRPLSLEIQDLENEEIPTSIPRGCTYSTVDSYATALLHMHDSRLRHQPNAINDLEDYLYQTSALTAMRTAFPSFFRSELRHGPFVLMLTDLHQSNIFVDKDWHITCLVDLEWACTRPIEMLRTPTWLTNKAVDEIAEEAEEYDIRRREFINVLAAEEQKVEAVHPQQPSTTPKGSWAMRAVDEIIETPDACDEMYAAGVTYETRLSTIMKESWESGAFWYSLALASPTGLFSVFYKQVQPRFLRYCPDHDGFQQVMPWYWSQDFVKIGPRKIADKTDYDLRLKEAFGIED</sequence>
<dbReference type="AlphaFoldDB" id="A0A395HHA5"/>
<dbReference type="GeneID" id="37227261"/>
<dbReference type="SUPFAM" id="SSF56112">
    <property type="entry name" value="Protein kinase-like (PK-like)"/>
    <property type="match status" value="1"/>
</dbReference>